<feature type="modified residue" description="4-aspartylphosphate" evidence="4">
    <location>
        <position position="55"/>
    </location>
</feature>
<dbReference type="PANTHER" id="PTHR48111">
    <property type="entry name" value="REGULATOR OF RPOS"/>
    <property type="match status" value="1"/>
</dbReference>
<dbReference type="InterPro" id="IPR011006">
    <property type="entry name" value="CheY-like_superfamily"/>
</dbReference>
<evidence type="ECO:0000256" key="5">
    <source>
        <dbReference type="PROSITE-ProRule" id="PRU01091"/>
    </source>
</evidence>
<comment type="caution">
    <text evidence="8">The sequence shown here is derived from an EMBL/GenBank/DDBJ whole genome shotgun (WGS) entry which is preliminary data.</text>
</comment>
<dbReference type="Pfam" id="PF00486">
    <property type="entry name" value="Trans_reg_C"/>
    <property type="match status" value="1"/>
</dbReference>
<dbReference type="Pfam" id="PF00072">
    <property type="entry name" value="Response_reg"/>
    <property type="match status" value="1"/>
</dbReference>
<dbReference type="Gene3D" id="1.10.10.10">
    <property type="entry name" value="Winged helix-like DNA-binding domain superfamily/Winged helix DNA-binding domain"/>
    <property type="match status" value="1"/>
</dbReference>
<dbReference type="InterPro" id="IPR036388">
    <property type="entry name" value="WH-like_DNA-bd_sf"/>
</dbReference>
<evidence type="ECO:0000259" key="6">
    <source>
        <dbReference type="PROSITE" id="PS50110"/>
    </source>
</evidence>
<keyword evidence="3" id="KW-0804">Transcription</keyword>
<evidence type="ECO:0000256" key="3">
    <source>
        <dbReference type="ARBA" id="ARBA00023163"/>
    </source>
</evidence>
<dbReference type="RefSeq" id="WP_297672111.1">
    <property type="nucleotide sequence ID" value="NZ_JAGZCC010000025.1"/>
</dbReference>
<dbReference type="Gene3D" id="3.40.50.2300">
    <property type="match status" value="1"/>
</dbReference>
<dbReference type="SMART" id="SM00862">
    <property type="entry name" value="Trans_reg_C"/>
    <property type="match status" value="1"/>
</dbReference>
<dbReference type="InterPro" id="IPR001789">
    <property type="entry name" value="Sig_transdc_resp-reg_receiver"/>
</dbReference>
<feature type="domain" description="Response regulatory" evidence="6">
    <location>
        <begin position="6"/>
        <end position="119"/>
    </location>
</feature>
<dbReference type="PROSITE" id="PS50110">
    <property type="entry name" value="RESPONSE_REGULATORY"/>
    <property type="match status" value="1"/>
</dbReference>
<keyword evidence="1" id="KW-0805">Transcription regulation</keyword>
<keyword evidence="4" id="KW-0597">Phosphoprotein</keyword>
<evidence type="ECO:0000313" key="9">
    <source>
        <dbReference type="Proteomes" id="UP000751224"/>
    </source>
</evidence>
<dbReference type="PROSITE" id="PS51755">
    <property type="entry name" value="OMPR_PHOB"/>
    <property type="match status" value="1"/>
</dbReference>
<dbReference type="InterPro" id="IPR001867">
    <property type="entry name" value="OmpR/PhoB-type_DNA-bd"/>
</dbReference>
<dbReference type="Proteomes" id="UP000751224">
    <property type="component" value="Unassembled WGS sequence"/>
</dbReference>
<keyword evidence="2 5" id="KW-0238">DNA-binding</keyword>
<evidence type="ECO:0000256" key="2">
    <source>
        <dbReference type="ARBA" id="ARBA00023125"/>
    </source>
</evidence>
<dbReference type="GO" id="GO:0000976">
    <property type="term" value="F:transcription cis-regulatory region binding"/>
    <property type="evidence" value="ECO:0007669"/>
    <property type="project" value="TreeGrafter"/>
</dbReference>
<evidence type="ECO:0000256" key="4">
    <source>
        <dbReference type="PROSITE-ProRule" id="PRU00169"/>
    </source>
</evidence>
<dbReference type="GO" id="GO:0000156">
    <property type="term" value="F:phosphorelay response regulator activity"/>
    <property type="evidence" value="ECO:0007669"/>
    <property type="project" value="TreeGrafter"/>
</dbReference>
<dbReference type="SUPFAM" id="SSF52172">
    <property type="entry name" value="CheY-like"/>
    <property type="match status" value="1"/>
</dbReference>
<organism evidence="8 9">
    <name type="scientific">Thomasclavelia spiroformis</name>
    <dbReference type="NCBI Taxonomy" id="29348"/>
    <lineage>
        <taxon>Bacteria</taxon>
        <taxon>Bacillati</taxon>
        <taxon>Bacillota</taxon>
        <taxon>Erysipelotrichia</taxon>
        <taxon>Erysipelotrichales</taxon>
        <taxon>Coprobacillaceae</taxon>
        <taxon>Thomasclavelia</taxon>
    </lineage>
</organism>
<dbReference type="GO" id="GO:0032993">
    <property type="term" value="C:protein-DNA complex"/>
    <property type="evidence" value="ECO:0007669"/>
    <property type="project" value="TreeGrafter"/>
</dbReference>
<gene>
    <name evidence="8" type="ORF">KHX14_05450</name>
</gene>
<dbReference type="AlphaFoldDB" id="A0A943I6F5"/>
<dbReference type="GO" id="GO:0006355">
    <property type="term" value="P:regulation of DNA-templated transcription"/>
    <property type="evidence" value="ECO:0007669"/>
    <property type="project" value="InterPro"/>
</dbReference>
<evidence type="ECO:0000313" key="8">
    <source>
        <dbReference type="EMBL" id="MBS5588249.1"/>
    </source>
</evidence>
<name>A0A943I6F5_9FIRM</name>
<feature type="domain" description="OmpR/PhoB-type" evidence="7">
    <location>
        <begin position="128"/>
        <end position="225"/>
    </location>
</feature>
<dbReference type="PANTHER" id="PTHR48111:SF43">
    <property type="entry name" value="STAGE 0 SPORULATION PROTEIN A HOMOLOG"/>
    <property type="match status" value="1"/>
</dbReference>
<dbReference type="EMBL" id="JAGZCC010000025">
    <property type="protein sequence ID" value="MBS5588249.1"/>
    <property type="molecule type" value="Genomic_DNA"/>
</dbReference>
<evidence type="ECO:0000256" key="1">
    <source>
        <dbReference type="ARBA" id="ARBA00023015"/>
    </source>
</evidence>
<reference evidence="8" key="1">
    <citation type="submission" date="2021-02" db="EMBL/GenBank/DDBJ databases">
        <title>Infant gut strain persistence is associated with maternal origin, phylogeny, and functional potential including surface adhesion and iron acquisition.</title>
        <authorList>
            <person name="Lou Y.C."/>
        </authorList>
    </citation>
    <scope>NUCLEOTIDE SEQUENCE</scope>
    <source>
        <strain evidence="8">L3_108_000G1_dasL3_108_000G1_metabat.metabat.11</strain>
    </source>
</reference>
<proteinExistence type="predicted"/>
<accession>A0A943I6F5</accession>
<evidence type="ECO:0000259" key="7">
    <source>
        <dbReference type="PROSITE" id="PS51755"/>
    </source>
</evidence>
<feature type="DNA-binding region" description="OmpR/PhoB-type" evidence="5">
    <location>
        <begin position="128"/>
        <end position="225"/>
    </location>
</feature>
<protein>
    <submittedName>
        <fullName evidence="8">Response regulator transcription factor</fullName>
    </submittedName>
</protein>
<sequence>MSELKKILVIEDDKTISDELKILLDDNGYDAYQLFNFHQITKKIIEFNPDLVLLDIVLPGTNGQTILKEIRKESNLPVIMLTSKTGDINEIMSMSYGADDYITKPYNPTLLLLRIETLFRHLDDRGSNNQIEYNQMTINLLKSTLTYKDNEIILSKNELTILYYLIKNHGKIVSRDELIDHLWDYSDFVDDNTLTVNINRLRKKMSNLGILDSIETRRKQGYILL</sequence>
<dbReference type="GO" id="GO:0005829">
    <property type="term" value="C:cytosol"/>
    <property type="evidence" value="ECO:0007669"/>
    <property type="project" value="TreeGrafter"/>
</dbReference>
<dbReference type="CDD" id="cd00383">
    <property type="entry name" value="trans_reg_C"/>
    <property type="match status" value="1"/>
</dbReference>
<dbReference type="SMART" id="SM00448">
    <property type="entry name" value="REC"/>
    <property type="match status" value="1"/>
</dbReference>
<dbReference type="Gene3D" id="6.10.250.690">
    <property type="match status" value="1"/>
</dbReference>
<dbReference type="InterPro" id="IPR039420">
    <property type="entry name" value="WalR-like"/>
</dbReference>